<feature type="region of interest" description="Disordered" evidence="1">
    <location>
        <begin position="129"/>
        <end position="161"/>
    </location>
</feature>
<organism evidence="2 3">
    <name type="scientific">Romanomermis culicivorax</name>
    <name type="common">Nematode worm</name>
    <dbReference type="NCBI Taxonomy" id="13658"/>
    <lineage>
        <taxon>Eukaryota</taxon>
        <taxon>Metazoa</taxon>
        <taxon>Ecdysozoa</taxon>
        <taxon>Nematoda</taxon>
        <taxon>Enoplea</taxon>
        <taxon>Dorylaimia</taxon>
        <taxon>Mermithida</taxon>
        <taxon>Mermithoidea</taxon>
        <taxon>Mermithidae</taxon>
        <taxon>Romanomermis</taxon>
    </lineage>
</organism>
<dbReference type="WBParaSite" id="nRc.2.0.1.t33146-RA">
    <property type="protein sequence ID" value="nRc.2.0.1.t33146-RA"/>
    <property type="gene ID" value="nRc.2.0.1.g33146"/>
</dbReference>
<keyword evidence="2" id="KW-1185">Reference proteome</keyword>
<sequence>MRAAGLYGKCHLCPLLKEYKDEGIGLECKSNEATVNYYQHPISSTVQFCCSKEKAELNAADIAHGIRHYNDEASFESYLHLRRIEENDEKLLLEISDGLEVNLETEKCTEEVDTIQVQVSAFEDNETIGNKSNINKNKVSEMNKPSTSTAMPTNKPVSPSKQAAVIVEAEGIHQLNKD</sequence>
<proteinExistence type="predicted"/>
<reference evidence="3" key="1">
    <citation type="submission" date="2022-11" db="UniProtKB">
        <authorList>
            <consortium name="WormBaseParasite"/>
        </authorList>
    </citation>
    <scope>IDENTIFICATION</scope>
</reference>
<evidence type="ECO:0000313" key="3">
    <source>
        <dbReference type="WBParaSite" id="nRc.2.0.1.t33146-RA"/>
    </source>
</evidence>
<evidence type="ECO:0000256" key="1">
    <source>
        <dbReference type="SAM" id="MobiDB-lite"/>
    </source>
</evidence>
<evidence type="ECO:0000313" key="2">
    <source>
        <dbReference type="Proteomes" id="UP000887565"/>
    </source>
</evidence>
<accession>A0A915K367</accession>
<dbReference type="AlphaFoldDB" id="A0A915K367"/>
<feature type="compositionally biased region" description="Polar residues" evidence="1">
    <location>
        <begin position="143"/>
        <end position="161"/>
    </location>
</feature>
<dbReference type="Proteomes" id="UP000887565">
    <property type="component" value="Unplaced"/>
</dbReference>
<name>A0A915K367_ROMCU</name>
<protein>
    <submittedName>
        <fullName evidence="3">Uncharacterized protein</fullName>
    </submittedName>
</protein>